<feature type="region of interest" description="Disordered" evidence="2">
    <location>
        <begin position="715"/>
        <end position="787"/>
    </location>
</feature>
<dbReference type="InterPro" id="IPR059060">
    <property type="entry name" value="Niban_1/2/3_dom"/>
</dbReference>
<name>A0A8B9RTU9_9AVES</name>
<proteinExistence type="inferred from homology"/>
<feature type="compositionally biased region" description="Basic and acidic residues" evidence="2">
    <location>
        <begin position="999"/>
        <end position="1020"/>
    </location>
</feature>
<dbReference type="Proteomes" id="UP000694541">
    <property type="component" value="Unplaced"/>
</dbReference>
<comment type="similarity">
    <text evidence="1">Belongs to the Niban family.</text>
</comment>
<dbReference type="AlphaFoldDB" id="A0A8B9RTU9"/>
<reference evidence="4" key="1">
    <citation type="submission" date="2025-08" db="UniProtKB">
        <authorList>
            <consortium name="Ensembl"/>
        </authorList>
    </citation>
    <scope>IDENTIFICATION</scope>
</reference>
<feature type="compositionally biased region" description="Basic and acidic residues" evidence="2">
    <location>
        <begin position="625"/>
        <end position="641"/>
    </location>
</feature>
<feature type="region of interest" description="Disordered" evidence="2">
    <location>
        <begin position="804"/>
        <end position="865"/>
    </location>
</feature>
<feature type="compositionally biased region" description="Polar residues" evidence="2">
    <location>
        <begin position="827"/>
        <end position="841"/>
    </location>
</feature>
<evidence type="ECO:0000313" key="4">
    <source>
        <dbReference type="Ensembl" id="ENSANIP00000010130.1"/>
    </source>
</evidence>
<dbReference type="InterPro" id="IPR026088">
    <property type="entry name" value="Niban-like"/>
</dbReference>
<feature type="region of interest" description="Disordered" evidence="2">
    <location>
        <begin position="998"/>
        <end position="1130"/>
    </location>
</feature>
<dbReference type="PANTHER" id="PTHR14392">
    <property type="entry name" value="NIBAN FAMILY MEMBER"/>
    <property type="match status" value="1"/>
</dbReference>
<feature type="compositionally biased region" description="Basic and acidic residues" evidence="2">
    <location>
        <begin position="1106"/>
        <end position="1122"/>
    </location>
</feature>
<accession>A0A8B9RTU9</accession>
<keyword evidence="5" id="KW-1185">Reference proteome</keyword>
<feature type="region of interest" description="Disordered" evidence="2">
    <location>
        <begin position="581"/>
        <end position="658"/>
    </location>
</feature>
<reference evidence="4" key="2">
    <citation type="submission" date="2025-09" db="UniProtKB">
        <authorList>
            <consortium name="Ensembl"/>
        </authorList>
    </citation>
    <scope>IDENTIFICATION</scope>
</reference>
<evidence type="ECO:0000313" key="5">
    <source>
        <dbReference type="Proteomes" id="UP000694541"/>
    </source>
</evidence>
<dbReference type="Pfam" id="PF26086">
    <property type="entry name" value="Niban2"/>
    <property type="match status" value="1"/>
</dbReference>
<dbReference type="Pfam" id="PF26089">
    <property type="entry name" value="PH_Niban2"/>
    <property type="match status" value="1"/>
</dbReference>
<sequence length="1130" mass="126989">MGGSASSLLDESKCTYIRGKTEAVIKNFSPHYRRQYAVAFCKHVQDELEQHRDSQSRFLKTKPPVEAGTVLYEAELLHFAEDLKKWKDRYVVIKNDYTVDCFETKEAYQKGASPKYQVLPAGGKVLTSEEDYNLLSDKHFPDPVGSSEKEVAQAFVQLPREFPVYLWQPFTRHSYYCFPEPEAQRQFSAVLGDCVRHSNHDFLKQTTYEVEAFLEAIQFFRQEKGHYGMWEMITGNEKEILSNLVMEELLPNLQTMILPKMKGKRNDRKRAWFGIVEETYGLVQQQVSEGLSTLKEECRDFAKTLEGTIRSDMDQILNSKNFLAGKIKATVSEPAQKCCTENIQPFLTSILEELMGPVSSGFTEVRSLFDKEVHEIIQDFQKTNDTTKLKENIDQLMNLPFNSVKMEPCYLKVNLLQELLQDLKSRFKVYHIDFVIQRTQNFMQELMENAVYTFEQLFSPSRQADPAKFATTIEKVKLRVLKQYDYDSSTIRKKIFQEALVQITLPTMQKTLASMCKPELQKYEQFIFADYASVIQVENVYEEILYQTLLEETLKVIKEAAIMKKHNLFEDNLNMPCESVSSLTDLKTPSGSAQTTPAKKPSTVRAEMSDTETQSDETLIVTEKISWEKDSDDRKSSDKEAVTAVNTAGDQASKSEEVVVTDISEKQESLSATLRKQEVAEEKSALENEDTVKAEFVVNTEKELKTQQKAVEEKVAPGTENAVKDSGASPKKELKVHKGAMEEKVTSESQTAMDAAFVSDTEKQSKAQEEVSEIKLTSPHDNVAETEILGNAQKKIKVEKEIMEEVSQRENVVGTGLEEDSRKESNDQGTSTETGVISQDENTGKGGVRDNPEKESKSEGKSCKFPDDVNEIRSLLMVTVEIPADTPAENIKEICEGEILKLQDHNKEDDELSKMAVAEIQVTQTMMNKDAAECTEFKEDRSSSCSLGTDGTNLVNVSKGACNMAQAEWLVESSDMPQEAKAEVEIKQSVWYAGVGSCESDRLQPEEHTENVPEGKRLDGEEGGAGNSHAIPVEVGSFFHNPAENADTTQVPISDTENPRTGLLDVPVSLGLEQGEVSTVEVTADTEAGEGEGKPEDESSSQTEIKSTEGEDIFTEKTREDSYAQQNSEE</sequence>
<evidence type="ECO:0000259" key="3">
    <source>
        <dbReference type="Pfam" id="PF26086"/>
    </source>
</evidence>
<protein>
    <submittedName>
        <fullName evidence="4">Niban apoptosis regulator 1</fullName>
    </submittedName>
</protein>
<dbReference type="Ensembl" id="ENSANIT00000010480.1">
    <property type="protein sequence ID" value="ENSANIP00000010130.1"/>
    <property type="gene ID" value="ENSANIG00000006846.1"/>
</dbReference>
<feature type="compositionally biased region" description="Polar residues" evidence="2">
    <location>
        <begin position="1046"/>
        <end position="1056"/>
    </location>
</feature>
<feature type="compositionally biased region" description="Basic and acidic residues" evidence="2">
    <location>
        <begin position="847"/>
        <end position="865"/>
    </location>
</feature>
<evidence type="ECO:0000256" key="2">
    <source>
        <dbReference type="SAM" id="MobiDB-lite"/>
    </source>
</evidence>
<evidence type="ECO:0000256" key="1">
    <source>
        <dbReference type="ARBA" id="ARBA00010251"/>
    </source>
</evidence>
<dbReference type="PANTHER" id="PTHR14392:SF3">
    <property type="entry name" value="PROTEIN NIBAN 1"/>
    <property type="match status" value="1"/>
</dbReference>
<feature type="compositionally biased region" description="Polar residues" evidence="2">
    <location>
        <begin position="581"/>
        <end position="597"/>
    </location>
</feature>
<feature type="domain" description="Niban 1/2/3" evidence="3">
    <location>
        <begin position="337"/>
        <end position="506"/>
    </location>
</feature>
<dbReference type="CDD" id="cd23949">
    <property type="entry name" value="Niban-like"/>
    <property type="match status" value="1"/>
</dbReference>
<feature type="compositionally biased region" description="Basic and acidic residues" evidence="2">
    <location>
        <begin position="760"/>
        <end position="773"/>
    </location>
</feature>
<organism evidence="4 5">
    <name type="scientific">Accipiter nisus</name>
    <name type="common">Eurasian sparrowhawk</name>
    <dbReference type="NCBI Taxonomy" id="211598"/>
    <lineage>
        <taxon>Eukaryota</taxon>
        <taxon>Metazoa</taxon>
        <taxon>Chordata</taxon>
        <taxon>Craniata</taxon>
        <taxon>Vertebrata</taxon>
        <taxon>Euteleostomi</taxon>
        <taxon>Archelosauria</taxon>
        <taxon>Archosauria</taxon>
        <taxon>Dinosauria</taxon>
        <taxon>Saurischia</taxon>
        <taxon>Theropoda</taxon>
        <taxon>Coelurosauria</taxon>
        <taxon>Aves</taxon>
        <taxon>Neognathae</taxon>
        <taxon>Neoaves</taxon>
        <taxon>Telluraves</taxon>
        <taxon>Accipitrimorphae</taxon>
        <taxon>Accipitriformes</taxon>
        <taxon>Accipitridae</taxon>
        <taxon>Accipitrinae</taxon>
        <taxon>Accipiter</taxon>
    </lineage>
</organism>